<feature type="domain" description="Response regulatory" evidence="7">
    <location>
        <begin position="7"/>
        <end position="123"/>
    </location>
</feature>
<dbReference type="PRINTS" id="PR00038">
    <property type="entry name" value="HTHLUXR"/>
</dbReference>
<dbReference type="PROSITE" id="PS50043">
    <property type="entry name" value="HTH_LUXR_2"/>
    <property type="match status" value="1"/>
</dbReference>
<dbReference type="Gene3D" id="3.40.50.2300">
    <property type="match status" value="1"/>
</dbReference>
<dbReference type="PROSITE" id="PS50110">
    <property type="entry name" value="RESPONSE_REGULATORY"/>
    <property type="match status" value="1"/>
</dbReference>
<dbReference type="CDD" id="cd06170">
    <property type="entry name" value="LuxR_C_like"/>
    <property type="match status" value="1"/>
</dbReference>
<dbReference type="EMBL" id="JAAGVY010000009">
    <property type="protein sequence ID" value="NEN23289.1"/>
    <property type="molecule type" value="Genomic_DNA"/>
</dbReference>
<feature type="modified residue" description="4-aspartylphosphate" evidence="5">
    <location>
        <position position="58"/>
    </location>
</feature>
<evidence type="ECO:0000256" key="5">
    <source>
        <dbReference type="PROSITE-ProRule" id="PRU00169"/>
    </source>
</evidence>
<reference evidence="8 9" key="1">
    <citation type="submission" date="2020-02" db="EMBL/GenBank/DDBJ databases">
        <title>Out from the shadows clarifying the taxonomy of the family Cryomorphaceae and related taxa by utilizing the GTDB taxonomic framework.</title>
        <authorList>
            <person name="Bowman J.P."/>
        </authorList>
    </citation>
    <scope>NUCLEOTIDE SEQUENCE [LARGE SCALE GENOMIC DNA]</scope>
    <source>
        <strain evidence="8 9">QSSC 1-22</strain>
    </source>
</reference>
<dbReference type="PROSITE" id="PS00622">
    <property type="entry name" value="HTH_LUXR_1"/>
    <property type="match status" value="1"/>
</dbReference>
<dbReference type="PANTHER" id="PTHR43214:SF41">
    <property type="entry name" value="NITRATE_NITRITE RESPONSE REGULATOR PROTEIN NARP"/>
    <property type="match status" value="1"/>
</dbReference>
<organism evidence="8 9">
    <name type="scientific">Cryomorpha ignava</name>
    <dbReference type="NCBI Taxonomy" id="101383"/>
    <lineage>
        <taxon>Bacteria</taxon>
        <taxon>Pseudomonadati</taxon>
        <taxon>Bacteroidota</taxon>
        <taxon>Flavobacteriia</taxon>
        <taxon>Flavobacteriales</taxon>
        <taxon>Cryomorphaceae</taxon>
        <taxon>Cryomorpha</taxon>
    </lineage>
</organism>
<protein>
    <submittedName>
        <fullName evidence="8">Response regulator transcription factor</fullName>
    </submittedName>
</protein>
<evidence type="ECO:0000256" key="4">
    <source>
        <dbReference type="ARBA" id="ARBA00023163"/>
    </source>
</evidence>
<keyword evidence="1 5" id="KW-0597">Phosphoprotein</keyword>
<evidence type="ECO:0000259" key="6">
    <source>
        <dbReference type="PROSITE" id="PS50043"/>
    </source>
</evidence>
<dbReference type="SUPFAM" id="SSF46894">
    <property type="entry name" value="C-terminal effector domain of the bipartite response regulators"/>
    <property type="match status" value="1"/>
</dbReference>
<evidence type="ECO:0000256" key="2">
    <source>
        <dbReference type="ARBA" id="ARBA00023015"/>
    </source>
</evidence>
<keyword evidence="2" id="KW-0805">Transcription regulation</keyword>
<dbReference type="Pfam" id="PF00196">
    <property type="entry name" value="GerE"/>
    <property type="match status" value="1"/>
</dbReference>
<evidence type="ECO:0000256" key="3">
    <source>
        <dbReference type="ARBA" id="ARBA00023125"/>
    </source>
</evidence>
<evidence type="ECO:0000313" key="8">
    <source>
        <dbReference type="EMBL" id="NEN23289.1"/>
    </source>
</evidence>
<keyword evidence="3" id="KW-0238">DNA-binding</keyword>
<name>A0A7K3WNQ6_9FLAO</name>
<sequence length="222" mass="24466">MEDNLIKVIVADDHTLVRDGIAEMVTAIGKYEVLAKVSNGKEAFEYAELLNPDIVLMDVDMPVMNGLEATQRIKSQLKGVKVVVLTMHGDPALIKRMMEIGAEGFLLKNSDREEFIDALDRVSHGKTYFSSDAAQAVISGKHVTPGNFTVGTDSILASTLSEREIEILRLVAEGFSNKEIGEKLFISHRTVDTHRTNLMKKLEIHNTAGLVRFALNNGLTQS</sequence>
<dbReference type="CDD" id="cd17535">
    <property type="entry name" value="REC_NarL-like"/>
    <property type="match status" value="1"/>
</dbReference>
<evidence type="ECO:0000313" key="9">
    <source>
        <dbReference type="Proteomes" id="UP000486602"/>
    </source>
</evidence>
<evidence type="ECO:0000256" key="1">
    <source>
        <dbReference type="ARBA" id="ARBA00022553"/>
    </source>
</evidence>
<dbReference type="GO" id="GO:0003677">
    <property type="term" value="F:DNA binding"/>
    <property type="evidence" value="ECO:0007669"/>
    <property type="project" value="UniProtKB-KW"/>
</dbReference>
<gene>
    <name evidence="8" type="ORF">G3O08_07230</name>
</gene>
<dbReference type="InterPro" id="IPR016032">
    <property type="entry name" value="Sig_transdc_resp-reg_C-effctor"/>
</dbReference>
<dbReference type="SUPFAM" id="SSF52172">
    <property type="entry name" value="CheY-like"/>
    <property type="match status" value="1"/>
</dbReference>
<dbReference type="PANTHER" id="PTHR43214">
    <property type="entry name" value="TWO-COMPONENT RESPONSE REGULATOR"/>
    <property type="match status" value="1"/>
</dbReference>
<accession>A0A7K3WNQ6</accession>
<dbReference type="GO" id="GO:0006355">
    <property type="term" value="P:regulation of DNA-templated transcription"/>
    <property type="evidence" value="ECO:0007669"/>
    <property type="project" value="InterPro"/>
</dbReference>
<proteinExistence type="predicted"/>
<keyword evidence="4" id="KW-0804">Transcription</keyword>
<dbReference type="Pfam" id="PF00072">
    <property type="entry name" value="Response_reg"/>
    <property type="match status" value="1"/>
</dbReference>
<dbReference type="InterPro" id="IPR058245">
    <property type="entry name" value="NreC/VraR/RcsB-like_REC"/>
</dbReference>
<dbReference type="InterPro" id="IPR011006">
    <property type="entry name" value="CheY-like_superfamily"/>
</dbReference>
<keyword evidence="9" id="KW-1185">Reference proteome</keyword>
<dbReference type="Proteomes" id="UP000486602">
    <property type="component" value="Unassembled WGS sequence"/>
</dbReference>
<dbReference type="InterPro" id="IPR001789">
    <property type="entry name" value="Sig_transdc_resp-reg_receiver"/>
</dbReference>
<dbReference type="AlphaFoldDB" id="A0A7K3WNQ6"/>
<comment type="caution">
    <text evidence="8">The sequence shown here is derived from an EMBL/GenBank/DDBJ whole genome shotgun (WGS) entry which is preliminary data.</text>
</comment>
<dbReference type="GO" id="GO:0000160">
    <property type="term" value="P:phosphorelay signal transduction system"/>
    <property type="evidence" value="ECO:0007669"/>
    <property type="project" value="InterPro"/>
</dbReference>
<evidence type="ECO:0000259" key="7">
    <source>
        <dbReference type="PROSITE" id="PS50110"/>
    </source>
</evidence>
<dbReference type="InterPro" id="IPR039420">
    <property type="entry name" value="WalR-like"/>
</dbReference>
<dbReference type="SMART" id="SM00421">
    <property type="entry name" value="HTH_LUXR"/>
    <property type="match status" value="1"/>
</dbReference>
<dbReference type="InterPro" id="IPR000792">
    <property type="entry name" value="Tscrpt_reg_LuxR_C"/>
</dbReference>
<feature type="domain" description="HTH luxR-type" evidence="6">
    <location>
        <begin position="153"/>
        <end position="218"/>
    </location>
</feature>
<dbReference type="RefSeq" id="WP_163284365.1">
    <property type="nucleotide sequence ID" value="NZ_JAAGVY010000009.1"/>
</dbReference>
<dbReference type="SMART" id="SM00448">
    <property type="entry name" value="REC"/>
    <property type="match status" value="1"/>
</dbReference>